<evidence type="ECO:0000259" key="4">
    <source>
        <dbReference type="PROSITE" id="PS51192"/>
    </source>
</evidence>
<evidence type="ECO:0000259" key="3">
    <source>
        <dbReference type="PROSITE" id="PS50966"/>
    </source>
</evidence>
<gene>
    <name evidence="6" type="ORF">WAX74_09135</name>
</gene>
<evidence type="ECO:0000313" key="6">
    <source>
        <dbReference type="EMBL" id="MEI4769805.1"/>
    </source>
</evidence>
<organism evidence="6 7">
    <name type="scientific">Psychrobacillus mangrovi</name>
    <dbReference type="NCBI Taxonomy" id="3117745"/>
    <lineage>
        <taxon>Bacteria</taxon>
        <taxon>Bacillati</taxon>
        <taxon>Bacillota</taxon>
        <taxon>Bacilli</taxon>
        <taxon>Bacillales</taxon>
        <taxon>Bacillaceae</taxon>
        <taxon>Psychrobacillus</taxon>
    </lineage>
</organism>
<dbReference type="SMART" id="SM00487">
    <property type="entry name" value="DEXDc"/>
    <property type="match status" value="1"/>
</dbReference>
<dbReference type="PROSITE" id="PS51194">
    <property type="entry name" value="HELICASE_CTER"/>
    <property type="match status" value="1"/>
</dbReference>
<dbReference type="InterPro" id="IPR007527">
    <property type="entry name" value="Znf_SWIM"/>
</dbReference>
<feature type="domain" description="SWIM-type" evidence="3">
    <location>
        <begin position="55"/>
        <end position="92"/>
    </location>
</feature>
<name>A0ABU8F4D5_9BACI</name>
<keyword evidence="1" id="KW-0378">Hydrolase</keyword>
<evidence type="ECO:0000313" key="7">
    <source>
        <dbReference type="Proteomes" id="UP001364890"/>
    </source>
</evidence>
<dbReference type="InterPro" id="IPR027417">
    <property type="entry name" value="P-loop_NTPase"/>
</dbReference>
<dbReference type="InterPro" id="IPR014001">
    <property type="entry name" value="Helicase_ATP-bd"/>
</dbReference>
<dbReference type="Gene3D" id="3.40.50.10810">
    <property type="entry name" value="Tandem AAA-ATPase domain"/>
    <property type="match status" value="1"/>
</dbReference>
<dbReference type="SMART" id="SM00490">
    <property type="entry name" value="HELICc"/>
    <property type="match status" value="1"/>
</dbReference>
<reference evidence="6 7" key="1">
    <citation type="submission" date="2024-01" db="EMBL/GenBank/DDBJ databases">
        <title>Seven novel Bacillus-like species.</title>
        <authorList>
            <person name="Liu G."/>
        </authorList>
    </citation>
    <scope>NUCLEOTIDE SEQUENCE [LARGE SCALE GENOMIC DNA]</scope>
    <source>
        <strain evidence="6 7">FJAT-51614</strain>
    </source>
</reference>
<dbReference type="InterPro" id="IPR013663">
    <property type="entry name" value="Helicase_SWF/SNF/SWI_bac"/>
</dbReference>
<evidence type="ECO:0000256" key="2">
    <source>
        <dbReference type="PROSITE-ProRule" id="PRU00325"/>
    </source>
</evidence>
<keyword evidence="6" id="KW-0547">Nucleotide-binding</keyword>
<dbReference type="CDD" id="cd18793">
    <property type="entry name" value="SF2_C_SNF"/>
    <property type="match status" value="1"/>
</dbReference>
<keyword evidence="6" id="KW-0347">Helicase</keyword>
<proteinExistence type="predicted"/>
<dbReference type="EMBL" id="JBAWSY010000005">
    <property type="protein sequence ID" value="MEI4769805.1"/>
    <property type="molecule type" value="Genomic_DNA"/>
</dbReference>
<dbReference type="InterPro" id="IPR000330">
    <property type="entry name" value="SNF2_N"/>
</dbReference>
<keyword evidence="2" id="KW-0862">Zinc</keyword>
<evidence type="ECO:0000256" key="1">
    <source>
        <dbReference type="ARBA" id="ARBA00022801"/>
    </source>
</evidence>
<dbReference type="InterPro" id="IPR001650">
    <property type="entry name" value="Helicase_C-like"/>
</dbReference>
<dbReference type="InterPro" id="IPR038718">
    <property type="entry name" value="SNF2-like_sf"/>
</dbReference>
<evidence type="ECO:0000259" key="5">
    <source>
        <dbReference type="PROSITE" id="PS51194"/>
    </source>
</evidence>
<dbReference type="Pfam" id="PF00271">
    <property type="entry name" value="Helicase_C"/>
    <property type="match status" value="1"/>
</dbReference>
<keyword evidence="7" id="KW-1185">Reference proteome</keyword>
<dbReference type="Gene3D" id="3.40.50.300">
    <property type="entry name" value="P-loop containing nucleotide triphosphate hydrolases"/>
    <property type="match status" value="1"/>
</dbReference>
<dbReference type="Pfam" id="PF00176">
    <property type="entry name" value="SNF2-rel_dom"/>
    <property type="match status" value="1"/>
</dbReference>
<dbReference type="Pfam" id="PF08455">
    <property type="entry name" value="SNF2_assoc"/>
    <property type="match status" value="1"/>
</dbReference>
<dbReference type="PANTHER" id="PTHR10799">
    <property type="entry name" value="SNF2/RAD54 HELICASE FAMILY"/>
    <property type="match status" value="1"/>
</dbReference>
<dbReference type="SUPFAM" id="SSF52540">
    <property type="entry name" value="P-loop containing nucleoside triphosphate hydrolases"/>
    <property type="match status" value="2"/>
</dbReference>
<protein>
    <submittedName>
        <fullName evidence="6">DEAD/DEAH box helicase</fullName>
    </submittedName>
</protein>
<sequence length="1053" mass="120850">MNFSMNEKKIKRLCGETAFKKGKAYFHAGKVKLQPFHSDSSEIKATVKAGEDFKITVKADADGDIVANCTCPPIGFLKTYCQHIAATLIGIEEKQQSDEYLGKKILNLFGNKSLPPTGKQLHFDNRETLHVEFICQPVFLGDGEYVFGIKMKIGSESLSNIANITKFLEEVGRREPFEYASGLIYDYQFFSFPKETDEVLQFLMKSQRLNSNASLQEDLLVISPTDWEQLLPLFINAPYVRFWQDGVVYDGVQFGQELPLSFKFDEGNMTDYQLNVIGLAPVTVLKAYGYAFSEGILYKLAPEECTRLAELKEMLDQSGRNQLLIAKDQIDTFMETVIPGLMKLGHVHISESVSKRIGETPLKVKLFLDRVKHRLLAGLEFHYGDFFINPYEETEETFTHFPGIRRQRNKEQQIIQLLLENSFTQTPGGFYLYDEEAEYHFLYHVLARMEKWVQIYASTAVKLRVQKAYTGPKIKVEVKERTDWLEFKFDLKEISEKEIQHLMASIEEKSKYYRIPNGNLVSLETPEFLALSSFIHDMEISVDNIQDEIRIPLIQGMQLVDTLEQGDLVDPGENFVKLMKNLNNPEEMDAIIPIALTSMLRDYQKVGFKWFKLLAKYKFGGILADDMGLGKTIQSIAYIESVLPEVRSRKLPVLVISPASLVYNWKNELEKFTPHINAQIIDGNREERCKLWEASLEGDVIITSYPLLRMDTELYKNRTFHTLFLDEAQAFKNPVTKTAKSVKMIQADYRFALTGTPIENSVDELWSIFNVVFPGLLPNRRAYSELKREDIAKRVRPFILRRMKKDVLKELPKKVETILFSELQMEQKKLYATYLAELKQDALKHLKKGTFQKNRVKFLAGLTRLRQLCCHPGLFVEGYNGSSAKFEQLMEILEECRISGRRVLVFSQFTQMLGIVRRQLIRQGTPYFYLDGQTPPADRVELANRFNEGEGNLFLISLKAGGTGLNLTGADTVILYDLWWNPAVEQQAADRAHRMGQKNEVNIIRLVAKGTIEEKINQLQQKKMSLIDEVINSGQDVLGSMSEEDIREILMIE</sequence>
<dbReference type="InterPro" id="IPR049730">
    <property type="entry name" value="SNF2/RAD54-like_C"/>
</dbReference>
<feature type="domain" description="Helicase C-terminal" evidence="5">
    <location>
        <begin position="885"/>
        <end position="1046"/>
    </location>
</feature>
<dbReference type="GO" id="GO:0004386">
    <property type="term" value="F:helicase activity"/>
    <property type="evidence" value="ECO:0007669"/>
    <property type="project" value="UniProtKB-KW"/>
</dbReference>
<keyword evidence="2" id="KW-0479">Metal-binding</keyword>
<keyword evidence="2" id="KW-0863">Zinc-finger</keyword>
<accession>A0ABU8F4D5</accession>
<keyword evidence="6" id="KW-0067">ATP-binding</keyword>
<comment type="caution">
    <text evidence="6">The sequence shown here is derived from an EMBL/GenBank/DDBJ whole genome shotgun (WGS) entry which is preliminary data.</text>
</comment>
<dbReference type="Proteomes" id="UP001364890">
    <property type="component" value="Unassembled WGS sequence"/>
</dbReference>
<dbReference type="PROSITE" id="PS51192">
    <property type="entry name" value="HELICASE_ATP_BIND_1"/>
    <property type="match status" value="1"/>
</dbReference>
<dbReference type="PROSITE" id="PS50966">
    <property type="entry name" value="ZF_SWIM"/>
    <property type="match status" value="1"/>
</dbReference>
<feature type="domain" description="Helicase ATP-binding" evidence="4">
    <location>
        <begin position="612"/>
        <end position="775"/>
    </location>
</feature>